<evidence type="ECO:0000256" key="1">
    <source>
        <dbReference type="ARBA" id="ARBA00004167"/>
    </source>
</evidence>
<proteinExistence type="predicted"/>
<keyword evidence="3" id="KW-1133">Transmembrane helix</keyword>
<evidence type="ECO:0000256" key="2">
    <source>
        <dbReference type="ARBA" id="ARBA00022692"/>
    </source>
</evidence>
<dbReference type="PROSITE" id="PS52015">
    <property type="entry name" value="TONB_CTD"/>
    <property type="match status" value="1"/>
</dbReference>
<keyword evidence="2" id="KW-0812">Transmembrane</keyword>
<dbReference type="EMBL" id="NISJ01000001">
    <property type="protein sequence ID" value="OWR01111.1"/>
    <property type="molecule type" value="Genomic_DNA"/>
</dbReference>
<dbReference type="InterPro" id="IPR037682">
    <property type="entry name" value="TonB_C"/>
</dbReference>
<dbReference type="GO" id="GO:0055085">
    <property type="term" value="P:transmembrane transport"/>
    <property type="evidence" value="ECO:0007669"/>
    <property type="project" value="InterPro"/>
</dbReference>
<protein>
    <recommendedName>
        <fullName evidence="6">TonB C-terminal domain-containing protein</fullName>
    </recommendedName>
</protein>
<feature type="chain" id="PRO_5012060480" description="TonB C-terminal domain-containing protein" evidence="5">
    <location>
        <begin position="22"/>
        <end position="117"/>
    </location>
</feature>
<keyword evidence="8" id="KW-1185">Reference proteome</keyword>
<evidence type="ECO:0000313" key="7">
    <source>
        <dbReference type="EMBL" id="OWR01111.1"/>
    </source>
</evidence>
<organism evidence="7 8">
    <name type="scientific">Sphingopyxis witflariensis</name>
    <dbReference type="NCBI Taxonomy" id="173675"/>
    <lineage>
        <taxon>Bacteria</taxon>
        <taxon>Pseudomonadati</taxon>
        <taxon>Pseudomonadota</taxon>
        <taxon>Alphaproteobacteria</taxon>
        <taxon>Sphingomonadales</taxon>
        <taxon>Sphingomonadaceae</taxon>
        <taxon>Sphingopyxis</taxon>
    </lineage>
</organism>
<dbReference type="Gene3D" id="3.30.1150.10">
    <property type="match status" value="1"/>
</dbReference>
<feature type="domain" description="TonB C-terminal" evidence="6">
    <location>
        <begin position="16"/>
        <end position="114"/>
    </location>
</feature>
<keyword evidence="4" id="KW-0472">Membrane</keyword>
<name>A0A246K523_9SPHN</name>
<dbReference type="SUPFAM" id="SSF74653">
    <property type="entry name" value="TolA/TonB C-terminal domain"/>
    <property type="match status" value="1"/>
</dbReference>
<evidence type="ECO:0000256" key="4">
    <source>
        <dbReference type="ARBA" id="ARBA00023136"/>
    </source>
</evidence>
<comment type="subcellular location">
    <subcellularLocation>
        <location evidence="1">Membrane</location>
        <topology evidence="1">Single-pass membrane protein</topology>
    </subcellularLocation>
</comment>
<dbReference type="Proteomes" id="UP000197097">
    <property type="component" value="Unassembled WGS sequence"/>
</dbReference>
<accession>A0A246K523</accession>
<evidence type="ECO:0000256" key="5">
    <source>
        <dbReference type="SAM" id="SignalP"/>
    </source>
</evidence>
<keyword evidence="5" id="KW-0732">Signal</keyword>
<dbReference type="Pfam" id="PF03544">
    <property type="entry name" value="TonB_C"/>
    <property type="match status" value="1"/>
</dbReference>
<dbReference type="OrthoDB" id="7390536at2"/>
<dbReference type="NCBIfam" id="TIGR01352">
    <property type="entry name" value="tonB_Cterm"/>
    <property type="match status" value="1"/>
</dbReference>
<evidence type="ECO:0000256" key="3">
    <source>
        <dbReference type="ARBA" id="ARBA00022989"/>
    </source>
</evidence>
<comment type="caution">
    <text evidence="7">The sequence shown here is derived from an EMBL/GenBank/DDBJ whole genome shotgun (WGS) entry which is preliminary data.</text>
</comment>
<gene>
    <name evidence="7" type="ORF">CDQ91_01410</name>
</gene>
<dbReference type="AlphaFoldDB" id="A0A246K523"/>
<dbReference type="InterPro" id="IPR006260">
    <property type="entry name" value="TonB/TolA_C"/>
</dbReference>
<feature type="signal peptide" evidence="5">
    <location>
        <begin position="1"/>
        <end position="21"/>
    </location>
</feature>
<evidence type="ECO:0000259" key="6">
    <source>
        <dbReference type="PROSITE" id="PS52015"/>
    </source>
</evidence>
<dbReference type="GO" id="GO:0016020">
    <property type="term" value="C:membrane"/>
    <property type="evidence" value="ECO:0007669"/>
    <property type="project" value="UniProtKB-SubCell"/>
</dbReference>
<dbReference type="RefSeq" id="WP_088470923.1">
    <property type="nucleotide sequence ID" value="NZ_NISJ01000001.1"/>
</dbReference>
<sequence length="117" mass="13069">MINRSIILFGLFFATSNAAYAQSKFQTYGDYPAAALAAGAQGTARYEILVGKDGRPKSCRITESTGHPDLDTSTCELMMQRGRFHPKRDEAGKPVEFTYTNQVRWRIPDESKISKSE</sequence>
<reference evidence="7 8" key="1">
    <citation type="journal article" date="2002" name="Int. J. Syst. Evol. Microbiol.">
        <title>Sphingopyxis witflariensis sp. nov., isolated from activated sludge.</title>
        <authorList>
            <person name="Kampfer P."/>
            <person name="Witzenberger R."/>
            <person name="Denner E.B."/>
            <person name="Busse H.J."/>
            <person name="Neef A."/>
        </authorList>
    </citation>
    <scope>NUCLEOTIDE SEQUENCE [LARGE SCALE GENOMIC DNA]</scope>
    <source>
        <strain evidence="7 8">DSM 14551</strain>
    </source>
</reference>
<evidence type="ECO:0000313" key="8">
    <source>
        <dbReference type="Proteomes" id="UP000197097"/>
    </source>
</evidence>